<dbReference type="Proteomes" id="UP000295673">
    <property type="component" value="Unassembled WGS sequence"/>
</dbReference>
<dbReference type="InterPro" id="IPR036909">
    <property type="entry name" value="Cyt_c-like_dom_sf"/>
</dbReference>
<gene>
    <name evidence="7" type="ORF">BXY66_2870</name>
</gene>
<dbReference type="PROSITE" id="PS51007">
    <property type="entry name" value="CYTC"/>
    <property type="match status" value="1"/>
</dbReference>
<dbReference type="OrthoDB" id="7365807at2"/>
<dbReference type="SUPFAM" id="SSF46626">
    <property type="entry name" value="Cytochrome c"/>
    <property type="match status" value="1"/>
</dbReference>
<dbReference type="AlphaFoldDB" id="A0A4R1N4N5"/>
<dbReference type="InterPro" id="IPR009056">
    <property type="entry name" value="Cyt_c-like_dom"/>
</dbReference>
<keyword evidence="8" id="KW-1185">Reference proteome</keyword>
<proteinExistence type="predicted"/>
<evidence type="ECO:0000256" key="3">
    <source>
        <dbReference type="ARBA" id="ARBA00023004"/>
    </source>
</evidence>
<organism evidence="7 8">
    <name type="scientific">Shimia isoporae</name>
    <dbReference type="NCBI Taxonomy" id="647720"/>
    <lineage>
        <taxon>Bacteria</taxon>
        <taxon>Pseudomonadati</taxon>
        <taxon>Pseudomonadota</taxon>
        <taxon>Alphaproteobacteria</taxon>
        <taxon>Rhodobacterales</taxon>
        <taxon>Roseobacteraceae</taxon>
    </lineage>
</organism>
<keyword evidence="3 4" id="KW-0408">Iron</keyword>
<dbReference type="GO" id="GO:0046872">
    <property type="term" value="F:metal ion binding"/>
    <property type="evidence" value="ECO:0007669"/>
    <property type="project" value="UniProtKB-KW"/>
</dbReference>
<evidence type="ECO:0000256" key="4">
    <source>
        <dbReference type="PROSITE-ProRule" id="PRU00433"/>
    </source>
</evidence>
<evidence type="ECO:0000259" key="6">
    <source>
        <dbReference type="PROSITE" id="PS51007"/>
    </source>
</evidence>
<dbReference type="EMBL" id="SMGR01000002">
    <property type="protein sequence ID" value="TCL01555.1"/>
    <property type="molecule type" value="Genomic_DNA"/>
</dbReference>
<dbReference type="GO" id="GO:0009055">
    <property type="term" value="F:electron transfer activity"/>
    <property type="evidence" value="ECO:0007669"/>
    <property type="project" value="InterPro"/>
</dbReference>
<evidence type="ECO:0000256" key="2">
    <source>
        <dbReference type="ARBA" id="ARBA00022723"/>
    </source>
</evidence>
<keyword evidence="2 4" id="KW-0479">Metal-binding</keyword>
<accession>A0A4R1N4N5</accession>
<evidence type="ECO:0000256" key="1">
    <source>
        <dbReference type="ARBA" id="ARBA00022617"/>
    </source>
</evidence>
<keyword evidence="1 4" id="KW-0349">Heme</keyword>
<evidence type="ECO:0000313" key="8">
    <source>
        <dbReference type="Proteomes" id="UP000295673"/>
    </source>
</evidence>
<feature type="signal peptide" evidence="5">
    <location>
        <begin position="1"/>
        <end position="23"/>
    </location>
</feature>
<sequence>MGFVRFLFCVLACVVWLAGSAGAQGKTLTLSAPEEITDSGLLKFMLPRFALKHGIRVTVVDTDAEVVIEVGEMPVFAREDVGYGVRSTADSPHAETFVVWLSSEIGLRTVLSYKVDGVTVFAEPAAPEEEAIAVVLTGDALKGQDASLRACGRCHVVGEINRMAGIGSTPSFAVLRTMADWQERFEIFYVLNPHPAFTIIPEVIEEFDETRPSPIAPVTVTLEEIEDIVAYVAAMDPADLGAPIAHQ</sequence>
<feature type="chain" id="PRO_5020426179" description="Cytochrome c domain-containing protein" evidence="5">
    <location>
        <begin position="24"/>
        <end position="247"/>
    </location>
</feature>
<comment type="caution">
    <text evidence="7">The sequence shown here is derived from an EMBL/GenBank/DDBJ whole genome shotgun (WGS) entry which is preliminary data.</text>
</comment>
<reference evidence="7 8" key="1">
    <citation type="submission" date="2019-03" db="EMBL/GenBank/DDBJ databases">
        <title>Genomic Encyclopedia of Archaeal and Bacterial Type Strains, Phase II (KMG-II): from individual species to whole genera.</title>
        <authorList>
            <person name="Goeker M."/>
        </authorList>
    </citation>
    <scope>NUCLEOTIDE SEQUENCE [LARGE SCALE GENOMIC DNA]</scope>
    <source>
        <strain evidence="7 8">DSM 26433</strain>
    </source>
</reference>
<protein>
    <recommendedName>
        <fullName evidence="6">Cytochrome c domain-containing protein</fullName>
    </recommendedName>
</protein>
<feature type="domain" description="Cytochrome c" evidence="6">
    <location>
        <begin position="138"/>
        <end position="236"/>
    </location>
</feature>
<evidence type="ECO:0000313" key="7">
    <source>
        <dbReference type="EMBL" id="TCL01555.1"/>
    </source>
</evidence>
<dbReference type="GO" id="GO:0020037">
    <property type="term" value="F:heme binding"/>
    <property type="evidence" value="ECO:0007669"/>
    <property type="project" value="InterPro"/>
</dbReference>
<name>A0A4R1N4N5_9RHOB</name>
<keyword evidence="5" id="KW-0732">Signal</keyword>
<evidence type="ECO:0000256" key="5">
    <source>
        <dbReference type="SAM" id="SignalP"/>
    </source>
</evidence>